<dbReference type="AlphaFoldDB" id="A0A5N4E6Y6"/>
<gene>
    <name evidence="2" type="ORF">Cadr_000007284</name>
</gene>
<evidence type="ECO:0000256" key="1">
    <source>
        <dbReference type="SAM" id="Coils"/>
    </source>
</evidence>
<keyword evidence="3" id="KW-1185">Reference proteome</keyword>
<dbReference type="Proteomes" id="UP000299084">
    <property type="component" value="Unassembled WGS sequence"/>
</dbReference>
<organism evidence="2 3">
    <name type="scientific">Camelus dromedarius</name>
    <name type="common">Dromedary</name>
    <name type="synonym">Arabian camel</name>
    <dbReference type="NCBI Taxonomy" id="9838"/>
    <lineage>
        <taxon>Eukaryota</taxon>
        <taxon>Metazoa</taxon>
        <taxon>Chordata</taxon>
        <taxon>Craniata</taxon>
        <taxon>Vertebrata</taxon>
        <taxon>Euteleostomi</taxon>
        <taxon>Mammalia</taxon>
        <taxon>Eutheria</taxon>
        <taxon>Laurasiatheria</taxon>
        <taxon>Artiodactyla</taxon>
        <taxon>Tylopoda</taxon>
        <taxon>Camelidae</taxon>
        <taxon>Camelus</taxon>
    </lineage>
</organism>
<reference evidence="2 3" key="1">
    <citation type="journal article" date="2019" name="Mol. Ecol. Resour.">
        <title>Improving Illumina assemblies with Hi-C and long reads: an example with the North African dromedary.</title>
        <authorList>
            <person name="Elbers J.P."/>
            <person name="Rogers M.F."/>
            <person name="Perelman P.L."/>
            <person name="Proskuryakova A.A."/>
            <person name="Serdyukova N.A."/>
            <person name="Johnson W.E."/>
            <person name="Horin P."/>
            <person name="Corander J."/>
            <person name="Murphy D."/>
            <person name="Burger P.A."/>
        </authorList>
    </citation>
    <scope>NUCLEOTIDE SEQUENCE [LARGE SCALE GENOMIC DNA]</scope>
    <source>
        <strain evidence="2">Drom800</strain>
        <tissue evidence="2">Blood</tissue>
    </source>
</reference>
<sequence>METTMSRPVLSPTHINATASETFTVLQQRMRIVEEQTSSLRDDLIMLDFGEKRGQLETPKYVEEPMSQNIISPIQNEIICSGKTDILWKNCEFLVNRMCRLESLIQSLKMNIFRLQTEKDLNPQKTAFLKDRLNSIQEEHSKDLKLLQLEVMNLRQQLRDVKEEEDRAQDEVQRLTATLELASETKKNSAIIEEELKTTKRKMNLKIQEVQILQQNCIALRSSIQTTQEVLAQEQQQKGELETATSQLKSDLVSRDDLISKLVEENK</sequence>
<feature type="coiled-coil region" evidence="1">
    <location>
        <begin position="137"/>
        <end position="251"/>
    </location>
</feature>
<keyword evidence="1" id="KW-0175">Coiled coil</keyword>
<protein>
    <submittedName>
        <fullName evidence="2">Coiled-coil domain-containing protein 150</fullName>
    </submittedName>
</protein>
<dbReference type="PANTHER" id="PTHR35352:SF1">
    <property type="entry name" value="COILED-COIL DOMAIN-CONTAINING PROTEIN 150"/>
    <property type="match status" value="1"/>
</dbReference>
<comment type="caution">
    <text evidence="2">The sequence shown here is derived from an EMBL/GenBank/DDBJ whole genome shotgun (WGS) entry which is preliminary data.</text>
</comment>
<feature type="non-terminal residue" evidence="2">
    <location>
        <position position="267"/>
    </location>
</feature>
<dbReference type="InterPro" id="IPR038807">
    <property type="entry name" value="CCDC150"/>
</dbReference>
<evidence type="ECO:0000313" key="3">
    <source>
        <dbReference type="Proteomes" id="UP000299084"/>
    </source>
</evidence>
<evidence type="ECO:0000313" key="2">
    <source>
        <dbReference type="EMBL" id="KAB1278919.1"/>
    </source>
</evidence>
<dbReference type="PANTHER" id="PTHR35352">
    <property type="entry name" value="COILED-COIL DOMAIN-CONTAINING PROTEIN 150"/>
    <property type="match status" value="1"/>
</dbReference>
<dbReference type="EMBL" id="JWIN03000005">
    <property type="protein sequence ID" value="KAB1278919.1"/>
    <property type="molecule type" value="Genomic_DNA"/>
</dbReference>
<name>A0A5N4E6Y6_CAMDR</name>
<proteinExistence type="predicted"/>
<accession>A0A5N4E6Y6</accession>